<organism evidence="1 2">
    <name type="scientific">Caerostris extrusa</name>
    <name type="common">Bark spider</name>
    <name type="synonym">Caerostris bankana</name>
    <dbReference type="NCBI Taxonomy" id="172846"/>
    <lineage>
        <taxon>Eukaryota</taxon>
        <taxon>Metazoa</taxon>
        <taxon>Ecdysozoa</taxon>
        <taxon>Arthropoda</taxon>
        <taxon>Chelicerata</taxon>
        <taxon>Arachnida</taxon>
        <taxon>Araneae</taxon>
        <taxon>Araneomorphae</taxon>
        <taxon>Entelegynae</taxon>
        <taxon>Araneoidea</taxon>
        <taxon>Araneidae</taxon>
        <taxon>Caerostris</taxon>
    </lineage>
</organism>
<evidence type="ECO:0000313" key="1">
    <source>
        <dbReference type="EMBL" id="GIY55637.1"/>
    </source>
</evidence>
<protein>
    <submittedName>
        <fullName evidence="1">Uncharacterized protein</fullName>
    </submittedName>
</protein>
<name>A0AAV4UCY7_CAEEX</name>
<sequence length="99" mass="11154">MYHLVLTSPPAEELHVFLHRVGRRTLYELAVVGTASFFSQSSRWGPIQEAKARAWNVGLLKDAPEEMGHGSMSIDWDIFTSMGIPSTWYSALLDEVFVL</sequence>
<dbReference type="AlphaFoldDB" id="A0AAV4UCY7"/>
<dbReference type="Proteomes" id="UP001054945">
    <property type="component" value="Unassembled WGS sequence"/>
</dbReference>
<gene>
    <name evidence="1" type="ORF">CEXT_755161</name>
</gene>
<reference evidence="1 2" key="1">
    <citation type="submission" date="2021-06" db="EMBL/GenBank/DDBJ databases">
        <title>Caerostris extrusa draft genome.</title>
        <authorList>
            <person name="Kono N."/>
            <person name="Arakawa K."/>
        </authorList>
    </citation>
    <scope>NUCLEOTIDE SEQUENCE [LARGE SCALE GENOMIC DNA]</scope>
</reference>
<evidence type="ECO:0000313" key="2">
    <source>
        <dbReference type="Proteomes" id="UP001054945"/>
    </source>
</evidence>
<proteinExistence type="predicted"/>
<comment type="caution">
    <text evidence="1">The sequence shown here is derived from an EMBL/GenBank/DDBJ whole genome shotgun (WGS) entry which is preliminary data.</text>
</comment>
<accession>A0AAV4UCY7</accession>
<keyword evidence="2" id="KW-1185">Reference proteome</keyword>
<dbReference type="EMBL" id="BPLR01012660">
    <property type="protein sequence ID" value="GIY55637.1"/>
    <property type="molecule type" value="Genomic_DNA"/>
</dbReference>